<dbReference type="RefSeq" id="WP_063083495.1">
    <property type="nucleotide sequence ID" value="NZ_CP041193.1"/>
</dbReference>
<dbReference type="EMBL" id="VNHC01000002">
    <property type="protein sequence ID" value="TVV26893.1"/>
    <property type="molecule type" value="Genomic_DNA"/>
</dbReference>
<dbReference type="AlphaFoldDB" id="A0A1X4JN89"/>
<name>A0A1X4JN89_9LACO</name>
<evidence type="ECO:0000313" key="3">
    <source>
        <dbReference type="Proteomes" id="UP000193588"/>
    </source>
</evidence>
<dbReference type="Proteomes" id="UP000320012">
    <property type="component" value="Unassembled WGS sequence"/>
</dbReference>
<accession>A0A1X4JN89</accession>
<evidence type="ECO:0000313" key="4">
    <source>
        <dbReference type="Proteomes" id="UP000320012"/>
    </source>
</evidence>
<sequence length="289" mass="32242">MRLSNNSFPYPVLSSANSFDIDSEFKFGDSFSVNVDQVQIGQSDFELVVTYFLKNDDLQMMVNDGRAKVVAHVESTLTSYRNAIEFPENSDTVSFAVDASMIAKNIELTVLVVSNVMIEEYSNSGFNSELFGDNYAVKNIMRGDILAFEPTIDIELQTVDSGPVGVQTFIKVAKSKNKSMMVNLDGEAIKIEIPTETYRVYAQMQNAKEVKMANFSLLVPALMLAVDDIKDEGSTNGDYLWSIELQKYIYDGLKYDDSKLKNTSSLVVAQQLLDNPIIAAFEDLIEVDE</sequence>
<dbReference type="Proteomes" id="UP000193588">
    <property type="component" value="Unassembled WGS sequence"/>
</dbReference>
<evidence type="ECO:0000313" key="2">
    <source>
        <dbReference type="EMBL" id="TVV26893.1"/>
    </source>
</evidence>
<dbReference type="EMBL" id="NDXJ01000004">
    <property type="protein sequence ID" value="OSP90085.1"/>
    <property type="molecule type" value="Genomic_DNA"/>
</dbReference>
<comment type="caution">
    <text evidence="1">The sequence shown here is derived from an EMBL/GenBank/DDBJ whole genome shotgun (WGS) entry which is preliminary data.</text>
</comment>
<evidence type="ECO:0000313" key="1">
    <source>
        <dbReference type="EMBL" id="OSP90085.1"/>
    </source>
</evidence>
<organism evidence="1 3">
    <name type="scientific">Weissella cibaria</name>
    <dbReference type="NCBI Taxonomy" id="137591"/>
    <lineage>
        <taxon>Bacteria</taxon>
        <taxon>Bacillati</taxon>
        <taxon>Bacillota</taxon>
        <taxon>Bacilli</taxon>
        <taxon>Lactobacillales</taxon>
        <taxon>Lactobacillaceae</taxon>
        <taxon>Weissella</taxon>
    </lineage>
</organism>
<reference evidence="2 4" key="2">
    <citation type="submission" date="2019-07" db="EMBL/GenBank/DDBJ databases">
        <title>Genome sequence of Weissella cibaria GK1.</title>
        <authorList>
            <person name="Choi H.-J."/>
        </authorList>
    </citation>
    <scope>NUCLEOTIDE SEQUENCE [LARGE SCALE GENOMIC DNA]</scope>
    <source>
        <strain evidence="2 4">GK1</strain>
    </source>
</reference>
<gene>
    <name evidence="1" type="ORF">B9D04_03095</name>
    <name evidence="2" type="ORF">FO435_02810</name>
</gene>
<reference evidence="1 3" key="1">
    <citation type="submission" date="2017-04" db="EMBL/GenBank/DDBJ databases">
        <title>The genome sequence of Weissella cibaria isolated from wild Drosophila.</title>
        <authorList>
            <person name="Ricks N.J."/>
            <person name="Carroll C."/>
            <person name="Walters A."/>
            <person name="Newell P.D."/>
            <person name="Chaston J.M."/>
        </authorList>
    </citation>
    <scope>NUCLEOTIDE SEQUENCE [LARGE SCALE GENOMIC DNA]</scope>
    <source>
        <strain evidence="1 3">DmW_103</strain>
    </source>
</reference>
<protein>
    <submittedName>
        <fullName evidence="1">Uncharacterized protein</fullName>
    </submittedName>
</protein>
<proteinExistence type="predicted"/>